<sequence>MAPGGSDMRFENRKAVITGGASGIGWGAAQRMVAEGAEVTLWDINPEALKAAGGTDGIRTRQIDVTDPEAVAACMTADRDAMGGLDVLVCSAGITGPNTTVIDYPVAEWLKVIELNLNGLFYCNKAAAALMAPEGYGRIVNMASIAGKEGNPNASAYSTSKAGVIGLTKSLGKELAQTGVTVNAITPAAVHTAIFDQMTDEHIAYMKSKIPMGRFGTVDEIAGMICWLASEEASFATGAVFDQSGGRAVY</sequence>
<dbReference type="InterPro" id="IPR002347">
    <property type="entry name" value="SDR_fam"/>
</dbReference>
<name>A0A0W7WGG5_9RHOB</name>
<evidence type="ECO:0000256" key="1">
    <source>
        <dbReference type="ARBA" id="ARBA00006484"/>
    </source>
</evidence>
<dbReference type="PANTHER" id="PTHR42760">
    <property type="entry name" value="SHORT-CHAIN DEHYDROGENASES/REDUCTASES FAMILY MEMBER"/>
    <property type="match status" value="1"/>
</dbReference>
<proteinExistence type="inferred from homology"/>
<dbReference type="PRINTS" id="PR00081">
    <property type="entry name" value="GDHRDH"/>
</dbReference>
<keyword evidence="3" id="KW-1185">Reference proteome</keyword>
<evidence type="ECO:0000313" key="3">
    <source>
        <dbReference type="Proteomes" id="UP000054396"/>
    </source>
</evidence>
<evidence type="ECO:0000313" key="2">
    <source>
        <dbReference type="EMBL" id="KUF09708.1"/>
    </source>
</evidence>
<reference evidence="2 3" key="1">
    <citation type="submission" date="2015-12" db="EMBL/GenBank/DDBJ databases">
        <authorList>
            <person name="Shamseldin A."/>
            <person name="Moawad H."/>
            <person name="Abd El-Rahim W.M."/>
            <person name="Sadowsky M.J."/>
        </authorList>
    </citation>
    <scope>NUCLEOTIDE SEQUENCE [LARGE SCALE GENOMIC DNA]</scope>
    <source>
        <strain evidence="2 3">SJ5A-1</strain>
    </source>
</reference>
<dbReference type="Gene3D" id="3.40.50.720">
    <property type="entry name" value="NAD(P)-binding Rossmann-like Domain"/>
    <property type="match status" value="1"/>
</dbReference>
<dbReference type="Pfam" id="PF13561">
    <property type="entry name" value="adh_short_C2"/>
    <property type="match status" value="1"/>
</dbReference>
<comment type="caution">
    <text evidence="2">The sequence shown here is derived from an EMBL/GenBank/DDBJ whole genome shotgun (WGS) entry which is preliminary data.</text>
</comment>
<dbReference type="AlphaFoldDB" id="A0A0W7WGG5"/>
<protein>
    <submittedName>
        <fullName evidence="2">3-oxoacyl-ACP reductase</fullName>
    </submittedName>
</protein>
<dbReference type="NCBIfam" id="NF009466">
    <property type="entry name" value="PRK12826.1-2"/>
    <property type="match status" value="1"/>
</dbReference>
<accession>A0A0W7WGG5</accession>
<dbReference type="InterPro" id="IPR020904">
    <property type="entry name" value="Sc_DH/Rdtase_CS"/>
</dbReference>
<comment type="similarity">
    <text evidence="1">Belongs to the short-chain dehydrogenases/reductases (SDR) family.</text>
</comment>
<dbReference type="OrthoDB" id="9803333at2"/>
<dbReference type="GO" id="GO:0030497">
    <property type="term" value="P:fatty acid elongation"/>
    <property type="evidence" value="ECO:0007669"/>
    <property type="project" value="TreeGrafter"/>
</dbReference>
<dbReference type="EMBL" id="LPXO01000011">
    <property type="protein sequence ID" value="KUF09708.1"/>
    <property type="molecule type" value="Genomic_DNA"/>
</dbReference>
<dbReference type="STRING" id="1685382.AVJ23_16270"/>
<dbReference type="PANTHER" id="PTHR42760:SF129">
    <property type="entry name" value="OXIDOREDUCTASE"/>
    <property type="match status" value="1"/>
</dbReference>
<dbReference type="GO" id="GO:0016616">
    <property type="term" value="F:oxidoreductase activity, acting on the CH-OH group of donors, NAD or NADP as acceptor"/>
    <property type="evidence" value="ECO:0007669"/>
    <property type="project" value="TreeGrafter"/>
</dbReference>
<dbReference type="InterPro" id="IPR036291">
    <property type="entry name" value="NAD(P)-bd_dom_sf"/>
</dbReference>
<organism evidence="2 3">
    <name type="scientific">Pseudoponticoccus marisrubri</name>
    <dbReference type="NCBI Taxonomy" id="1685382"/>
    <lineage>
        <taxon>Bacteria</taxon>
        <taxon>Pseudomonadati</taxon>
        <taxon>Pseudomonadota</taxon>
        <taxon>Alphaproteobacteria</taxon>
        <taxon>Rhodobacterales</taxon>
        <taxon>Roseobacteraceae</taxon>
        <taxon>Pseudoponticoccus</taxon>
    </lineage>
</organism>
<gene>
    <name evidence="2" type="ORF">AVJ23_16270</name>
</gene>
<dbReference type="PRINTS" id="PR00080">
    <property type="entry name" value="SDRFAMILY"/>
</dbReference>
<dbReference type="FunFam" id="3.40.50.720:FF:000084">
    <property type="entry name" value="Short-chain dehydrogenase reductase"/>
    <property type="match status" value="1"/>
</dbReference>
<dbReference type="SUPFAM" id="SSF51735">
    <property type="entry name" value="NAD(P)-binding Rossmann-fold domains"/>
    <property type="match status" value="1"/>
</dbReference>
<dbReference type="PROSITE" id="PS00061">
    <property type="entry name" value="ADH_SHORT"/>
    <property type="match status" value="1"/>
</dbReference>
<dbReference type="Proteomes" id="UP000054396">
    <property type="component" value="Unassembled WGS sequence"/>
</dbReference>